<gene>
    <name evidence="2" type="ORF">M9458_017970</name>
</gene>
<dbReference type="Proteomes" id="UP001529510">
    <property type="component" value="Unassembled WGS sequence"/>
</dbReference>
<dbReference type="EMBL" id="JAMKFB020000008">
    <property type="protein sequence ID" value="KAL0186300.1"/>
    <property type="molecule type" value="Genomic_DNA"/>
</dbReference>
<proteinExistence type="predicted"/>
<dbReference type="Pfam" id="PF01498">
    <property type="entry name" value="HTH_Tnp_Tc3_2"/>
    <property type="match status" value="1"/>
</dbReference>
<evidence type="ECO:0000313" key="2">
    <source>
        <dbReference type="EMBL" id="KAL0186300.1"/>
    </source>
</evidence>
<evidence type="ECO:0000313" key="3">
    <source>
        <dbReference type="Proteomes" id="UP001529510"/>
    </source>
</evidence>
<dbReference type="InterPro" id="IPR002492">
    <property type="entry name" value="Transposase_Tc1-like"/>
</dbReference>
<protein>
    <recommendedName>
        <fullName evidence="1">Transposase Tc1-like domain-containing protein</fullName>
    </recommendedName>
</protein>
<name>A0ABD0QJ95_CIRMR</name>
<feature type="non-terminal residue" evidence="2">
    <location>
        <position position="80"/>
    </location>
</feature>
<keyword evidence="3" id="KW-1185">Reference proteome</keyword>
<sequence>VQNLASKNRCMSAASIALEVAEVEGPLVSAQTICCTLQPVSLDWRHPRRKSLLKLAYKKARKQFAEDNLSESMNYWNCVL</sequence>
<accession>A0ABD0QJ95</accession>
<comment type="caution">
    <text evidence="2">The sequence shown here is derived from an EMBL/GenBank/DDBJ whole genome shotgun (WGS) entry which is preliminary data.</text>
</comment>
<dbReference type="AlphaFoldDB" id="A0ABD0QJ95"/>
<organism evidence="2 3">
    <name type="scientific">Cirrhinus mrigala</name>
    <name type="common">Mrigala</name>
    <dbReference type="NCBI Taxonomy" id="683832"/>
    <lineage>
        <taxon>Eukaryota</taxon>
        <taxon>Metazoa</taxon>
        <taxon>Chordata</taxon>
        <taxon>Craniata</taxon>
        <taxon>Vertebrata</taxon>
        <taxon>Euteleostomi</taxon>
        <taxon>Actinopterygii</taxon>
        <taxon>Neopterygii</taxon>
        <taxon>Teleostei</taxon>
        <taxon>Ostariophysi</taxon>
        <taxon>Cypriniformes</taxon>
        <taxon>Cyprinidae</taxon>
        <taxon>Labeoninae</taxon>
        <taxon>Labeonini</taxon>
        <taxon>Cirrhinus</taxon>
    </lineage>
</organism>
<evidence type="ECO:0000259" key="1">
    <source>
        <dbReference type="Pfam" id="PF01498"/>
    </source>
</evidence>
<reference evidence="2 3" key="1">
    <citation type="submission" date="2024-05" db="EMBL/GenBank/DDBJ databases">
        <title>Genome sequencing and assembly of Indian major carp, Cirrhinus mrigala (Hamilton, 1822).</title>
        <authorList>
            <person name="Mohindra V."/>
            <person name="Chowdhury L.M."/>
            <person name="Lal K."/>
            <person name="Jena J.K."/>
        </authorList>
    </citation>
    <scope>NUCLEOTIDE SEQUENCE [LARGE SCALE GENOMIC DNA]</scope>
    <source>
        <strain evidence="2">CM1030</strain>
        <tissue evidence="2">Blood</tissue>
    </source>
</reference>
<feature type="non-terminal residue" evidence="2">
    <location>
        <position position="1"/>
    </location>
</feature>
<feature type="domain" description="Transposase Tc1-like" evidence="1">
    <location>
        <begin position="3"/>
        <end position="69"/>
    </location>
</feature>